<dbReference type="OrthoDB" id="3286086at2"/>
<dbReference type="AlphaFoldDB" id="A0A4R6JFS4"/>
<organism evidence="1 2">
    <name type="scientific">Kribbella caucasensis</name>
    <dbReference type="NCBI Taxonomy" id="2512215"/>
    <lineage>
        <taxon>Bacteria</taxon>
        <taxon>Bacillati</taxon>
        <taxon>Actinomycetota</taxon>
        <taxon>Actinomycetes</taxon>
        <taxon>Propionibacteriales</taxon>
        <taxon>Kribbellaceae</taxon>
        <taxon>Kribbella</taxon>
    </lineage>
</organism>
<gene>
    <name evidence="1" type="ORF">EV643_12581</name>
</gene>
<comment type="caution">
    <text evidence="1">The sequence shown here is derived from an EMBL/GenBank/DDBJ whole genome shotgun (WGS) entry which is preliminary data.</text>
</comment>
<proteinExistence type="predicted"/>
<evidence type="ECO:0000313" key="1">
    <source>
        <dbReference type="EMBL" id="TDO34824.1"/>
    </source>
</evidence>
<dbReference type="Proteomes" id="UP000295388">
    <property type="component" value="Unassembled WGS sequence"/>
</dbReference>
<dbReference type="EMBL" id="SNWQ01000025">
    <property type="protein sequence ID" value="TDO34824.1"/>
    <property type="molecule type" value="Genomic_DNA"/>
</dbReference>
<dbReference type="SUPFAM" id="SSF48239">
    <property type="entry name" value="Terpenoid cyclases/Protein prenyltransferases"/>
    <property type="match status" value="1"/>
</dbReference>
<evidence type="ECO:0008006" key="3">
    <source>
        <dbReference type="Google" id="ProtNLM"/>
    </source>
</evidence>
<evidence type="ECO:0000313" key="2">
    <source>
        <dbReference type="Proteomes" id="UP000295388"/>
    </source>
</evidence>
<name>A0A4R6JFS4_9ACTN</name>
<sequence>MTVDIGAAGAFLAGHGRILDRRRFELMTGAGDVAAVLAALDAYRNPDGGYGWGLEPDLRDSTSQPGAALHAFEALADAATAATAPIPSGRARELFDWLDSVTLADGGLPFALPLNDRAGSAPFWADADSTASSLQITSIVTMQALRIARHDPTVRSHPWLARATSYCVEHAATTSPAMELAFVVSCLDALAESRPDVIPLITQLGAAIPPDGVMPVIGGLPDEAMRPLDFAPYPDRPARELFSAEVVTADLDRLASAQREDGGWPLEFAAYSPAAALEWRGYMTVHAMSILLANRAISGLPPGF</sequence>
<keyword evidence="2" id="KW-1185">Reference proteome</keyword>
<dbReference type="Gene3D" id="1.50.10.20">
    <property type="match status" value="1"/>
</dbReference>
<reference evidence="1 2" key="1">
    <citation type="submission" date="2019-03" db="EMBL/GenBank/DDBJ databases">
        <title>Genomic Encyclopedia of Type Strains, Phase III (KMG-III): the genomes of soil and plant-associated and newly described type strains.</title>
        <authorList>
            <person name="Whitman W."/>
        </authorList>
    </citation>
    <scope>NUCLEOTIDE SEQUENCE [LARGE SCALE GENOMIC DNA]</scope>
    <source>
        <strain evidence="1 2">VKM Ac-2527</strain>
    </source>
</reference>
<protein>
    <recommendedName>
        <fullName evidence="3">Prenyltransferase/squalene oxidase-like repeat protein</fullName>
    </recommendedName>
</protein>
<dbReference type="RefSeq" id="WP_133804734.1">
    <property type="nucleotide sequence ID" value="NZ_SNWQ01000025.1"/>
</dbReference>
<dbReference type="InterPro" id="IPR008930">
    <property type="entry name" value="Terpenoid_cyclase/PrenylTrfase"/>
</dbReference>
<accession>A0A4R6JFS4</accession>